<dbReference type="PROSITE" id="PS00092">
    <property type="entry name" value="N6_MTASE"/>
    <property type="match status" value="1"/>
</dbReference>
<comment type="similarity">
    <text evidence="1 7">Belongs to the N(4)/N(6)-methyltransferase family.</text>
</comment>
<dbReference type="RefSeq" id="WP_071453706.1">
    <property type="nucleotide sequence ID" value="NZ_CP017675.1"/>
</dbReference>
<reference evidence="8 9" key="1">
    <citation type="submission" date="2016-10" db="EMBL/GenBank/DDBJ databases">
        <title>Description of Gloeomargarita lithophora gen. nov., sp. nov., a thylakoid-bearing basal-branching cyanobacterium with intracellular carbonates, and proposal for Gloeomargaritales ord. nov.</title>
        <authorList>
            <person name="Moreira D."/>
            <person name="Tavera R."/>
            <person name="Benzerara K."/>
            <person name="Skouri-Panet F."/>
            <person name="Couradeau E."/>
            <person name="Gerard E."/>
            <person name="Loussert C."/>
            <person name="Novelo E."/>
            <person name="Zivanovic Y."/>
            <person name="Lopez-Garcia P."/>
        </authorList>
    </citation>
    <scope>NUCLEOTIDE SEQUENCE [LARGE SCALE GENOMIC DNA]</scope>
    <source>
        <strain evidence="8 9">D10</strain>
    </source>
</reference>
<evidence type="ECO:0000256" key="3">
    <source>
        <dbReference type="ARBA" id="ARBA00022603"/>
    </source>
</evidence>
<dbReference type="GO" id="GO:0006298">
    <property type="term" value="P:mismatch repair"/>
    <property type="evidence" value="ECO:0007669"/>
    <property type="project" value="TreeGrafter"/>
</dbReference>
<evidence type="ECO:0000256" key="6">
    <source>
        <dbReference type="ARBA" id="ARBA00047942"/>
    </source>
</evidence>
<evidence type="ECO:0000256" key="7">
    <source>
        <dbReference type="RuleBase" id="RU361257"/>
    </source>
</evidence>
<accession>A0A1J0AAU1</accession>
<dbReference type="PRINTS" id="PR00505">
    <property type="entry name" value="D12N6MTFRASE"/>
</dbReference>
<dbReference type="InterPro" id="IPR029063">
    <property type="entry name" value="SAM-dependent_MTases_sf"/>
</dbReference>
<dbReference type="NCBIfam" id="TIGR00571">
    <property type="entry name" value="dam"/>
    <property type="match status" value="1"/>
</dbReference>
<keyword evidence="4 7" id="KW-0808">Transferase</keyword>
<dbReference type="STRING" id="1188229.GlitD10_0733"/>
<dbReference type="Pfam" id="PF02086">
    <property type="entry name" value="MethyltransfD12"/>
    <property type="match status" value="1"/>
</dbReference>
<gene>
    <name evidence="8" type="primary">dam-1</name>
    <name evidence="8" type="ORF">GlitD10_0733</name>
</gene>
<dbReference type="PANTHER" id="PTHR30481:SF3">
    <property type="entry name" value="DNA ADENINE METHYLASE"/>
    <property type="match status" value="1"/>
</dbReference>
<dbReference type="KEGG" id="glt:GlitD10_0733"/>
<dbReference type="EC" id="2.1.1.72" evidence="2 7"/>
<keyword evidence="9" id="KW-1185">Reference proteome</keyword>
<evidence type="ECO:0000256" key="2">
    <source>
        <dbReference type="ARBA" id="ARBA00011900"/>
    </source>
</evidence>
<dbReference type="GO" id="GO:0032259">
    <property type="term" value="P:methylation"/>
    <property type="evidence" value="ECO:0007669"/>
    <property type="project" value="UniProtKB-KW"/>
</dbReference>
<dbReference type="GO" id="GO:0009007">
    <property type="term" value="F:site-specific DNA-methyltransferase (adenine-specific) activity"/>
    <property type="evidence" value="ECO:0007669"/>
    <property type="project" value="UniProtKB-UniRule"/>
</dbReference>
<dbReference type="SUPFAM" id="SSF53335">
    <property type="entry name" value="S-adenosyl-L-methionine-dependent methyltransferases"/>
    <property type="match status" value="1"/>
</dbReference>
<dbReference type="InterPro" id="IPR012263">
    <property type="entry name" value="M_m6A_EcoRV"/>
</dbReference>
<dbReference type="InterPro" id="IPR012327">
    <property type="entry name" value="MeTrfase_D12"/>
</dbReference>
<comment type="catalytic activity">
    <reaction evidence="6 7">
        <text>a 2'-deoxyadenosine in DNA + S-adenosyl-L-methionine = an N(6)-methyl-2'-deoxyadenosine in DNA + S-adenosyl-L-homocysteine + H(+)</text>
        <dbReference type="Rhea" id="RHEA:15197"/>
        <dbReference type="Rhea" id="RHEA-COMP:12418"/>
        <dbReference type="Rhea" id="RHEA-COMP:12419"/>
        <dbReference type="ChEBI" id="CHEBI:15378"/>
        <dbReference type="ChEBI" id="CHEBI:57856"/>
        <dbReference type="ChEBI" id="CHEBI:59789"/>
        <dbReference type="ChEBI" id="CHEBI:90615"/>
        <dbReference type="ChEBI" id="CHEBI:90616"/>
        <dbReference type="EC" id="2.1.1.72"/>
    </reaction>
</comment>
<dbReference type="EMBL" id="CP017675">
    <property type="protein sequence ID" value="APB33047.1"/>
    <property type="molecule type" value="Genomic_DNA"/>
</dbReference>
<dbReference type="OrthoDB" id="9805629at2"/>
<evidence type="ECO:0000256" key="5">
    <source>
        <dbReference type="ARBA" id="ARBA00022691"/>
    </source>
</evidence>
<evidence type="ECO:0000313" key="8">
    <source>
        <dbReference type="EMBL" id="APB33047.1"/>
    </source>
</evidence>
<evidence type="ECO:0000256" key="4">
    <source>
        <dbReference type="ARBA" id="ARBA00022679"/>
    </source>
</evidence>
<sequence>MIVPLVPPIKCQGIKTKLVQKIADLFYDLPNGRWIEPFCGSCVVPLNVQPKRALLCDSNVHIIQFYKDVQLQLLTPENVKDYLRQHGDLLRTKGEDYFYEVRNRFNTLPNSFDFLFLNRSCFNGVMRFNRSGRFNVPFCRKPDRFSSAYITKIINQLGTIARVMLASDWEFRVADFRWTIAQAKSDDFVYADPPYAGRHVDFFNSWSEQDEMELSGLLSHLPCRFILSTWHSNEFRINQEVKKNWSSESYCIFTHEHYYHVGATENLRHPMIEALITNFSHRPDERPKAHQPSLWVEQTQTIHAPV</sequence>
<name>A0A1J0AAU1_9CYAN</name>
<dbReference type="PIRSF" id="PIRSF000398">
    <property type="entry name" value="M_m6A_EcoRV"/>
    <property type="match status" value="1"/>
</dbReference>
<dbReference type="GO" id="GO:0043565">
    <property type="term" value="F:sequence-specific DNA binding"/>
    <property type="evidence" value="ECO:0007669"/>
    <property type="project" value="TreeGrafter"/>
</dbReference>
<dbReference type="REBASE" id="166414">
    <property type="entry name" value="M.GliD10ORF733P"/>
</dbReference>
<dbReference type="GO" id="GO:1904047">
    <property type="term" value="F:S-adenosyl-L-methionine binding"/>
    <property type="evidence" value="ECO:0007669"/>
    <property type="project" value="TreeGrafter"/>
</dbReference>
<dbReference type="InterPro" id="IPR002052">
    <property type="entry name" value="DNA_methylase_N6_adenine_CS"/>
</dbReference>
<keyword evidence="5 7" id="KW-0949">S-adenosyl-L-methionine</keyword>
<proteinExistence type="inferred from homology"/>
<dbReference type="AlphaFoldDB" id="A0A1J0AAU1"/>
<organism evidence="8 9">
    <name type="scientific">Gloeomargarita lithophora Alchichica-D10</name>
    <dbReference type="NCBI Taxonomy" id="1188229"/>
    <lineage>
        <taxon>Bacteria</taxon>
        <taxon>Bacillati</taxon>
        <taxon>Cyanobacteriota</taxon>
        <taxon>Cyanophyceae</taxon>
        <taxon>Gloeomargaritales</taxon>
        <taxon>Gloeomargaritaceae</taxon>
        <taxon>Gloeomargarita</taxon>
    </lineage>
</organism>
<dbReference type="PANTHER" id="PTHR30481">
    <property type="entry name" value="DNA ADENINE METHYLASE"/>
    <property type="match status" value="1"/>
</dbReference>
<dbReference type="GO" id="GO:0009307">
    <property type="term" value="P:DNA restriction-modification system"/>
    <property type="evidence" value="ECO:0007669"/>
    <property type="project" value="InterPro"/>
</dbReference>
<dbReference type="Gene3D" id="3.40.50.150">
    <property type="entry name" value="Vaccinia Virus protein VP39"/>
    <property type="match status" value="1"/>
</dbReference>
<dbReference type="InterPro" id="IPR023095">
    <property type="entry name" value="Ade_MeTrfase_dom_2"/>
</dbReference>
<evidence type="ECO:0000313" key="9">
    <source>
        <dbReference type="Proteomes" id="UP000180235"/>
    </source>
</evidence>
<evidence type="ECO:0000256" key="1">
    <source>
        <dbReference type="ARBA" id="ARBA00006594"/>
    </source>
</evidence>
<dbReference type="Proteomes" id="UP000180235">
    <property type="component" value="Chromosome"/>
</dbReference>
<protein>
    <recommendedName>
        <fullName evidence="2 7">Site-specific DNA-methyltransferase (adenine-specific)</fullName>
        <ecNumber evidence="2 7">2.1.1.72</ecNumber>
    </recommendedName>
</protein>
<keyword evidence="3 7" id="KW-0489">Methyltransferase</keyword>
<dbReference type="Gene3D" id="1.10.1020.10">
    <property type="entry name" value="Adenine-specific Methyltransferase, Domain 2"/>
    <property type="match status" value="1"/>
</dbReference>